<dbReference type="EMBL" id="JAJTJA010000016">
    <property type="protein sequence ID" value="KAH8689046.1"/>
    <property type="molecule type" value="Genomic_DNA"/>
</dbReference>
<evidence type="ECO:0000313" key="3">
    <source>
        <dbReference type="Proteomes" id="UP001201262"/>
    </source>
</evidence>
<feature type="chain" id="PRO_5042038762" evidence="1">
    <location>
        <begin position="21"/>
        <end position="92"/>
    </location>
</feature>
<sequence>MGASLLILISLYIKQKIAKALIPTCRLSILGQSQYRTRFDIVSSQCRVSLSIVPVSTSYPNPLQLPACPIPCGLLPRVRRYAIWAATTFYPM</sequence>
<reference evidence="2" key="1">
    <citation type="submission" date="2021-12" db="EMBL/GenBank/DDBJ databases">
        <title>Convergent genome expansion in fungi linked to evolution of root-endophyte symbiosis.</title>
        <authorList>
            <consortium name="DOE Joint Genome Institute"/>
            <person name="Ke Y.-H."/>
            <person name="Bonito G."/>
            <person name="Liao H.-L."/>
            <person name="Looney B."/>
            <person name="Rojas-Flechas A."/>
            <person name="Nash J."/>
            <person name="Hameed K."/>
            <person name="Schadt C."/>
            <person name="Martin F."/>
            <person name="Crous P.W."/>
            <person name="Miettinen O."/>
            <person name="Magnuson J.K."/>
            <person name="Labbe J."/>
            <person name="Jacobson D."/>
            <person name="Doktycz M.J."/>
            <person name="Veneault-Fourrey C."/>
            <person name="Kuo A."/>
            <person name="Mondo S."/>
            <person name="Calhoun S."/>
            <person name="Riley R."/>
            <person name="Ohm R."/>
            <person name="LaButti K."/>
            <person name="Andreopoulos B."/>
            <person name="Pangilinan J."/>
            <person name="Nolan M."/>
            <person name="Tritt A."/>
            <person name="Clum A."/>
            <person name="Lipzen A."/>
            <person name="Daum C."/>
            <person name="Barry K."/>
            <person name="Grigoriev I.V."/>
            <person name="Vilgalys R."/>
        </authorList>
    </citation>
    <scope>NUCLEOTIDE SEQUENCE</scope>
    <source>
        <strain evidence="2">PMI_201</strain>
    </source>
</reference>
<evidence type="ECO:0000313" key="2">
    <source>
        <dbReference type="EMBL" id="KAH8689046.1"/>
    </source>
</evidence>
<name>A0AAD4KDK6_9EURO</name>
<feature type="signal peptide" evidence="1">
    <location>
        <begin position="1"/>
        <end position="20"/>
    </location>
</feature>
<accession>A0AAD4KDK6</accession>
<dbReference type="GeneID" id="70252860"/>
<gene>
    <name evidence="2" type="ORF">BGW36DRAFT_76906</name>
</gene>
<dbReference type="Proteomes" id="UP001201262">
    <property type="component" value="Unassembled WGS sequence"/>
</dbReference>
<keyword evidence="3" id="KW-1185">Reference proteome</keyword>
<dbReference type="RefSeq" id="XP_046065472.1">
    <property type="nucleotide sequence ID" value="XM_046222574.1"/>
</dbReference>
<dbReference type="AlphaFoldDB" id="A0AAD4KDK6"/>
<protein>
    <submittedName>
        <fullName evidence="2">Uncharacterized protein</fullName>
    </submittedName>
</protein>
<comment type="caution">
    <text evidence="2">The sequence shown here is derived from an EMBL/GenBank/DDBJ whole genome shotgun (WGS) entry which is preliminary data.</text>
</comment>
<proteinExistence type="predicted"/>
<evidence type="ECO:0000256" key="1">
    <source>
        <dbReference type="SAM" id="SignalP"/>
    </source>
</evidence>
<organism evidence="2 3">
    <name type="scientific">Talaromyces proteolyticus</name>
    <dbReference type="NCBI Taxonomy" id="1131652"/>
    <lineage>
        <taxon>Eukaryota</taxon>
        <taxon>Fungi</taxon>
        <taxon>Dikarya</taxon>
        <taxon>Ascomycota</taxon>
        <taxon>Pezizomycotina</taxon>
        <taxon>Eurotiomycetes</taxon>
        <taxon>Eurotiomycetidae</taxon>
        <taxon>Eurotiales</taxon>
        <taxon>Trichocomaceae</taxon>
        <taxon>Talaromyces</taxon>
        <taxon>Talaromyces sect. Bacilispori</taxon>
    </lineage>
</organism>
<keyword evidence="1" id="KW-0732">Signal</keyword>